<protein>
    <submittedName>
        <fullName evidence="1">Uncharacterized protein</fullName>
    </submittedName>
</protein>
<evidence type="ECO:0000313" key="2">
    <source>
        <dbReference type="Proteomes" id="UP000828048"/>
    </source>
</evidence>
<keyword evidence="2" id="KW-1185">Reference proteome</keyword>
<proteinExistence type="predicted"/>
<gene>
    <name evidence="1" type="ORF">Vadar_023479</name>
</gene>
<comment type="caution">
    <text evidence="1">The sequence shown here is derived from an EMBL/GenBank/DDBJ whole genome shotgun (WGS) entry which is preliminary data.</text>
</comment>
<reference evidence="1 2" key="1">
    <citation type="journal article" date="2021" name="Hortic Res">
        <title>High-quality reference genome and annotation aids understanding of berry development for evergreen blueberry (Vaccinium darrowii).</title>
        <authorList>
            <person name="Yu J."/>
            <person name="Hulse-Kemp A.M."/>
            <person name="Babiker E."/>
            <person name="Staton M."/>
        </authorList>
    </citation>
    <scope>NUCLEOTIDE SEQUENCE [LARGE SCALE GENOMIC DNA]</scope>
    <source>
        <strain evidence="2">cv. NJ 8807/NJ 8810</strain>
        <tissue evidence="1">Young leaf</tissue>
    </source>
</reference>
<organism evidence="1 2">
    <name type="scientific">Vaccinium darrowii</name>
    <dbReference type="NCBI Taxonomy" id="229202"/>
    <lineage>
        <taxon>Eukaryota</taxon>
        <taxon>Viridiplantae</taxon>
        <taxon>Streptophyta</taxon>
        <taxon>Embryophyta</taxon>
        <taxon>Tracheophyta</taxon>
        <taxon>Spermatophyta</taxon>
        <taxon>Magnoliopsida</taxon>
        <taxon>eudicotyledons</taxon>
        <taxon>Gunneridae</taxon>
        <taxon>Pentapetalae</taxon>
        <taxon>asterids</taxon>
        <taxon>Ericales</taxon>
        <taxon>Ericaceae</taxon>
        <taxon>Vaccinioideae</taxon>
        <taxon>Vaccinieae</taxon>
        <taxon>Vaccinium</taxon>
    </lineage>
</organism>
<name>A0ACB7X336_9ERIC</name>
<accession>A0ACB7X336</accession>
<dbReference type="Proteomes" id="UP000828048">
    <property type="component" value="Chromosome 2"/>
</dbReference>
<dbReference type="EMBL" id="CM037152">
    <property type="protein sequence ID" value="KAH7835163.1"/>
    <property type="molecule type" value="Genomic_DNA"/>
</dbReference>
<evidence type="ECO:0000313" key="1">
    <source>
        <dbReference type="EMBL" id="KAH7835163.1"/>
    </source>
</evidence>
<sequence>MQIVGSINGIVCLNSPPLSVFLTLWNPATKKYRYLPCPTLGNFPIDTVNIISIGFAFDSVKNDYKVIRFVCFKKEVGILARAEVFSVNSGAWREIKVDVDVTLACNWATVVKGVPYWMCHTQDISVFFFRFDAVNEVFRQLPAPGIAASNDTRLRAVNYKDSFAVLVYSPGRSPFTLDGFQGTCYTPMEGNTNYVDVWVMEEKDSGGESSWSKKLTVGPILGVERLVGCSKNGEIVVENSEGMLLVYDPSTEQVKNAGITGARASSFLVCSYSESLVSIRGFVRVGTLDEKFFKKFAREDRNYRNR</sequence>